<dbReference type="GO" id="GO:0035438">
    <property type="term" value="F:cyclic-di-GMP binding"/>
    <property type="evidence" value="ECO:0007669"/>
    <property type="project" value="InterPro"/>
</dbReference>
<proteinExistence type="predicted"/>
<dbReference type="EMBL" id="SLWF01000022">
    <property type="protein sequence ID" value="TCN81737.1"/>
    <property type="molecule type" value="Genomic_DNA"/>
</dbReference>
<dbReference type="OrthoDB" id="6266601at2"/>
<feature type="domain" description="PilZ" evidence="2">
    <location>
        <begin position="44"/>
        <end position="105"/>
    </location>
</feature>
<protein>
    <recommendedName>
        <fullName evidence="2">PilZ domain-containing protein</fullName>
    </recommendedName>
</protein>
<dbReference type="Proteomes" id="UP000294832">
    <property type="component" value="Unassembled WGS sequence"/>
</dbReference>
<reference evidence="3 4" key="1">
    <citation type="submission" date="2019-03" db="EMBL/GenBank/DDBJ databases">
        <title>Freshwater and sediment microbial communities from various areas in North America, analyzing microbe dynamics in response to fracking.</title>
        <authorList>
            <person name="Lamendella R."/>
        </authorList>
    </citation>
    <scope>NUCLEOTIDE SEQUENCE [LARGE SCALE GENOMIC DNA]</scope>
    <source>
        <strain evidence="3 4">74A</strain>
    </source>
</reference>
<sequence>MTRTSNDRVFKRHDLTKEQTPADEQHDGIAVQLYWPLVIEWYVCNAIMKDVGLGGAGLLVPQDKKVPSRLIVEIASTIRIKGRVVYRRPVSERLQFIGIDWRREADSKRRQVLRVASMLMKDKVRSKRSKVKMSELEDSELD</sequence>
<dbReference type="AlphaFoldDB" id="A0A4V2RRZ1"/>
<dbReference type="RefSeq" id="WP_133039709.1">
    <property type="nucleotide sequence ID" value="NZ_BMXW01000024.1"/>
</dbReference>
<comment type="caution">
    <text evidence="3">The sequence shown here is derived from an EMBL/GenBank/DDBJ whole genome shotgun (WGS) entry which is preliminary data.</text>
</comment>
<evidence type="ECO:0000259" key="2">
    <source>
        <dbReference type="Pfam" id="PF07238"/>
    </source>
</evidence>
<evidence type="ECO:0000256" key="1">
    <source>
        <dbReference type="SAM" id="MobiDB-lite"/>
    </source>
</evidence>
<dbReference type="Pfam" id="PF07238">
    <property type="entry name" value="PilZ"/>
    <property type="match status" value="1"/>
</dbReference>
<dbReference type="InterPro" id="IPR009875">
    <property type="entry name" value="PilZ_domain"/>
</dbReference>
<feature type="compositionally biased region" description="Basic and acidic residues" evidence="1">
    <location>
        <begin position="1"/>
        <end position="17"/>
    </location>
</feature>
<evidence type="ECO:0000313" key="3">
    <source>
        <dbReference type="EMBL" id="TCN81737.1"/>
    </source>
</evidence>
<keyword evidence="4" id="KW-1185">Reference proteome</keyword>
<name>A0A4V2RRZ1_9GAMM</name>
<organism evidence="3 4">
    <name type="scientific">Shewanella fodinae</name>
    <dbReference type="NCBI Taxonomy" id="552357"/>
    <lineage>
        <taxon>Bacteria</taxon>
        <taxon>Pseudomonadati</taxon>
        <taxon>Pseudomonadota</taxon>
        <taxon>Gammaproteobacteria</taxon>
        <taxon>Alteromonadales</taxon>
        <taxon>Shewanellaceae</taxon>
        <taxon>Shewanella</taxon>
    </lineage>
</organism>
<feature type="region of interest" description="Disordered" evidence="1">
    <location>
        <begin position="1"/>
        <end position="22"/>
    </location>
</feature>
<evidence type="ECO:0000313" key="4">
    <source>
        <dbReference type="Proteomes" id="UP000294832"/>
    </source>
</evidence>
<gene>
    <name evidence="3" type="ORF">EDC91_12266</name>
</gene>
<accession>A0A4V2RRZ1</accession>